<evidence type="ECO:0000259" key="12">
    <source>
        <dbReference type="Pfam" id="PF02744"/>
    </source>
</evidence>
<gene>
    <name evidence="10" type="primary">galT</name>
    <name evidence="13" type="ORF">ATL39_0384</name>
</gene>
<evidence type="ECO:0000256" key="2">
    <source>
        <dbReference type="ARBA" id="ARBA00004496"/>
    </source>
</evidence>
<evidence type="ECO:0000256" key="3">
    <source>
        <dbReference type="ARBA" id="ARBA00004947"/>
    </source>
</evidence>
<dbReference type="PIRSF" id="PIRSF006005">
    <property type="entry name" value="GalT_BS"/>
    <property type="match status" value="1"/>
</dbReference>
<evidence type="ECO:0000256" key="4">
    <source>
        <dbReference type="ARBA" id="ARBA00008706"/>
    </source>
</evidence>
<keyword evidence="8 10" id="KW-0299">Galactose metabolism</keyword>
<dbReference type="GO" id="GO:0006012">
    <property type="term" value="P:galactose metabolic process"/>
    <property type="evidence" value="ECO:0007669"/>
    <property type="project" value="UniProtKB-UniRule"/>
</dbReference>
<dbReference type="AlphaFoldDB" id="A0A419V7V6"/>
<evidence type="ECO:0000313" key="14">
    <source>
        <dbReference type="Proteomes" id="UP000285120"/>
    </source>
</evidence>
<dbReference type="UniPathway" id="UPA00214"/>
<dbReference type="GO" id="GO:0008108">
    <property type="term" value="F:UDP-glucose:hexose-1-phosphate uridylyltransferase activity"/>
    <property type="evidence" value="ECO:0007669"/>
    <property type="project" value="UniProtKB-UniRule"/>
</dbReference>
<dbReference type="PANTHER" id="PTHR39191:SF1">
    <property type="entry name" value="DUF4922 DOMAIN-CONTAINING PROTEIN"/>
    <property type="match status" value="1"/>
</dbReference>
<dbReference type="InterPro" id="IPR000766">
    <property type="entry name" value="GalP_uridyl_Trfase_II"/>
</dbReference>
<keyword evidence="5 10" id="KW-0963">Cytoplasm</keyword>
<dbReference type="InterPro" id="IPR005849">
    <property type="entry name" value="GalP_Utransf_N"/>
</dbReference>
<comment type="catalytic activity">
    <reaction evidence="1 10">
        <text>alpha-D-galactose 1-phosphate + UDP-alpha-D-glucose = alpha-D-glucose 1-phosphate + UDP-alpha-D-galactose</text>
        <dbReference type="Rhea" id="RHEA:13989"/>
        <dbReference type="ChEBI" id="CHEBI:58336"/>
        <dbReference type="ChEBI" id="CHEBI:58601"/>
        <dbReference type="ChEBI" id="CHEBI:58885"/>
        <dbReference type="ChEBI" id="CHEBI:66914"/>
        <dbReference type="EC" id="2.7.7.12"/>
    </reaction>
</comment>
<comment type="pathway">
    <text evidence="3 10">Carbohydrate metabolism; galactose metabolism.</text>
</comment>
<dbReference type="OrthoDB" id="2293at2"/>
<comment type="subcellular location">
    <subcellularLocation>
        <location evidence="2 10">Cytoplasm</location>
    </subcellularLocation>
</comment>
<evidence type="ECO:0000256" key="8">
    <source>
        <dbReference type="ARBA" id="ARBA00023144"/>
    </source>
</evidence>
<organism evidence="13 14">
    <name type="scientific">Sinobaca qinghaiensis</name>
    <dbReference type="NCBI Taxonomy" id="342944"/>
    <lineage>
        <taxon>Bacteria</taxon>
        <taxon>Bacillati</taxon>
        <taxon>Bacillota</taxon>
        <taxon>Bacilli</taxon>
        <taxon>Bacillales</taxon>
        <taxon>Sporolactobacillaceae</taxon>
        <taxon>Sinobaca</taxon>
    </lineage>
</organism>
<sequence length="495" mass="56973">MTTINEDAYALVQAAVKAGLIENRDERYALNQVTDKMQLSAAPVPETKADEAVPVLLKKLTEYAVSQYLIEDLLDFREKWKADLMNIFLPSPSQIQKTFEAFYEEAPVKATDYFYKLSKDSYYIPMDRIEKNVHFFHETPYGKLDITINLSKPEKDPKDIEAEKYAKVKNAYPQCLLCMENEGYGGRVGHPARSNHRLIEMSLEGEAWYLQYSPYIYYSEHSILLSGTHRDMVIGRLAFQRLLAFVEKFPHYFMGSNADLPIVGGSILSHDHYQGGRYSFALERAEKDFSFNLPGFSVEAETVKWPMSVIRLRSESIDSLVEASVHVLEKWKTYKDETRMILPFTGSVPHNTITPIARKKGTAYEIDLVLRNNRTTDTYPDGIFHPHQDVHHIKKENIGLIEVMGLAVLPKRLIEELAEIRQFIQGEVNTVAAKHLEWAEELKWRYKETNEQDIEGYLQKAVGEKFLRVLHDAGVFKRNADGQEGFQSFVQRIGR</sequence>
<dbReference type="Proteomes" id="UP000285120">
    <property type="component" value="Unassembled WGS sequence"/>
</dbReference>
<keyword evidence="6 10" id="KW-0808">Transferase</keyword>
<proteinExistence type="inferred from homology"/>
<comment type="caution">
    <text evidence="13">The sequence shown here is derived from an EMBL/GenBank/DDBJ whole genome shotgun (WGS) entry which is preliminary data.</text>
</comment>
<name>A0A419V7V6_9BACL</name>
<evidence type="ECO:0000256" key="10">
    <source>
        <dbReference type="HAMAP-Rule" id="MF_00571"/>
    </source>
</evidence>
<protein>
    <recommendedName>
        <fullName evidence="10">Galactose-1-phosphate uridylyltransferase</fullName>
        <shortName evidence="10">Gal-1-P uridylyltransferase</shortName>
        <ecNumber evidence="10">2.7.7.12</ecNumber>
    </recommendedName>
    <alternativeName>
        <fullName evidence="10">UDP-glucose--hexose-1-phosphate uridylyltransferase</fullName>
    </alternativeName>
</protein>
<dbReference type="RefSeq" id="WP_120191587.1">
    <property type="nucleotide sequence ID" value="NZ_RAPK01000006.1"/>
</dbReference>
<keyword evidence="7 10" id="KW-0548">Nucleotidyltransferase</keyword>
<dbReference type="Pfam" id="PF01087">
    <property type="entry name" value="GalP_UDP_transf"/>
    <property type="match status" value="1"/>
</dbReference>
<dbReference type="Pfam" id="PF02744">
    <property type="entry name" value="GalP_UDP_tr_C"/>
    <property type="match status" value="1"/>
</dbReference>
<dbReference type="EMBL" id="RAPK01000006">
    <property type="protein sequence ID" value="RKD76171.1"/>
    <property type="molecule type" value="Genomic_DNA"/>
</dbReference>
<dbReference type="NCBIfam" id="NF003629">
    <property type="entry name" value="PRK05270.1-2"/>
    <property type="match status" value="1"/>
</dbReference>
<dbReference type="PROSITE" id="PS01163">
    <property type="entry name" value="GAL_P_UDP_TRANSF_II"/>
    <property type="match status" value="1"/>
</dbReference>
<feature type="domain" description="Galactose-1-phosphate uridyl transferase C-terminal" evidence="12">
    <location>
        <begin position="247"/>
        <end position="439"/>
    </location>
</feature>
<comment type="similarity">
    <text evidence="4 10">Belongs to the galactose-1-phosphate uridylyltransferase type 2 family.</text>
</comment>
<feature type="domain" description="Galactose-1-phosphate uridyl transferase N-terminal" evidence="11">
    <location>
        <begin position="53"/>
        <end position="230"/>
    </location>
</feature>
<evidence type="ECO:0000256" key="6">
    <source>
        <dbReference type="ARBA" id="ARBA00022679"/>
    </source>
</evidence>
<keyword evidence="14" id="KW-1185">Reference proteome</keyword>
<keyword evidence="9 10" id="KW-0119">Carbohydrate metabolism</keyword>
<dbReference type="InterPro" id="IPR023425">
    <property type="entry name" value="GalP_uridyl_Trfase_II_CS"/>
</dbReference>
<dbReference type="HAMAP" id="MF_00571">
    <property type="entry name" value="GalP_UDP_trans"/>
    <property type="match status" value="1"/>
</dbReference>
<evidence type="ECO:0000256" key="7">
    <source>
        <dbReference type="ARBA" id="ARBA00022695"/>
    </source>
</evidence>
<evidence type="ECO:0000256" key="9">
    <source>
        <dbReference type="ARBA" id="ARBA00023277"/>
    </source>
</evidence>
<evidence type="ECO:0000256" key="5">
    <source>
        <dbReference type="ARBA" id="ARBA00022490"/>
    </source>
</evidence>
<evidence type="ECO:0000256" key="1">
    <source>
        <dbReference type="ARBA" id="ARBA00001107"/>
    </source>
</evidence>
<evidence type="ECO:0000259" key="11">
    <source>
        <dbReference type="Pfam" id="PF01087"/>
    </source>
</evidence>
<accession>A0A419V7V6</accession>
<reference evidence="13 14" key="1">
    <citation type="submission" date="2018-09" db="EMBL/GenBank/DDBJ databases">
        <title>Genomic Encyclopedia of Archaeal and Bacterial Type Strains, Phase II (KMG-II): from individual species to whole genera.</title>
        <authorList>
            <person name="Goeker M."/>
        </authorList>
    </citation>
    <scope>NUCLEOTIDE SEQUENCE [LARGE SCALE GENOMIC DNA]</scope>
    <source>
        <strain evidence="13 14">DSM 17008</strain>
    </source>
</reference>
<dbReference type="GO" id="GO:0005737">
    <property type="term" value="C:cytoplasm"/>
    <property type="evidence" value="ECO:0007669"/>
    <property type="project" value="UniProtKB-SubCell"/>
</dbReference>
<dbReference type="EC" id="2.7.7.12" evidence="10"/>
<dbReference type="PANTHER" id="PTHR39191">
    <property type="entry name" value="GALACTOSE-1-PHOSPHATE URIDYLYLTRANSFERASE"/>
    <property type="match status" value="1"/>
</dbReference>
<evidence type="ECO:0000313" key="13">
    <source>
        <dbReference type="EMBL" id="RKD76171.1"/>
    </source>
</evidence>
<dbReference type="InterPro" id="IPR005850">
    <property type="entry name" value="GalP_Utransf_C"/>
</dbReference>